<dbReference type="GO" id="GO:0046872">
    <property type="term" value="F:metal ion binding"/>
    <property type="evidence" value="ECO:0007669"/>
    <property type="project" value="InterPro"/>
</dbReference>
<proteinExistence type="predicted"/>
<dbReference type="Pfam" id="PF11716">
    <property type="entry name" value="MDMPI_N"/>
    <property type="match status" value="1"/>
</dbReference>
<reference evidence="2 3" key="1">
    <citation type="submission" date="2019-07" db="EMBL/GenBank/DDBJ databases">
        <title>Rhodococcus cavernicolus sp. nov., isolated from a cave.</title>
        <authorList>
            <person name="Lee S.D."/>
        </authorList>
    </citation>
    <scope>NUCLEOTIDE SEQUENCE [LARGE SCALE GENOMIC DNA]</scope>
    <source>
        <strain evidence="2 3">C1-24</strain>
    </source>
</reference>
<sequence>MIDLRPACRQMSDLIAGIDDEKLELPTPCAEYSVRDLIEHVDQGAVGFAIMARKADGEEPDIEWGAGWHDRVVGHVQDLGEAWTDSSAWEGSTAAGPGLDLPNDVWGKIALTEMVVHGWDLAVATGQQFDLPEPMLQACHDHVASLLTEPPLPELWSNPIEVGADASSIDRIVAVTGRDPGWASGA</sequence>
<protein>
    <submittedName>
        <fullName evidence="2">TIGR03086 family protein</fullName>
    </submittedName>
</protein>
<name>A0A5A7SC03_9NOCA</name>
<dbReference type="InterPro" id="IPR034660">
    <property type="entry name" value="DinB/YfiT-like"/>
</dbReference>
<dbReference type="RefSeq" id="WP_149429781.1">
    <property type="nucleotide sequence ID" value="NZ_VLNY01000003.1"/>
</dbReference>
<dbReference type="Proteomes" id="UP000322244">
    <property type="component" value="Unassembled WGS sequence"/>
</dbReference>
<accession>A0A5A7SC03</accession>
<dbReference type="AlphaFoldDB" id="A0A5A7SC03"/>
<evidence type="ECO:0000313" key="2">
    <source>
        <dbReference type="EMBL" id="KAA0023436.1"/>
    </source>
</evidence>
<comment type="caution">
    <text evidence="2">The sequence shown here is derived from an EMBL/GenBank/DDBJ whole genome shotgun (WGS) entry which is preliminary data.</text>
</comment>
<dbReference type="OrthoDB" id="5185819at2"/>
<dbReference type="EMBL" id="VLNY01000003">
    <property type="protein sequence ID" value="KAA0023436.1"/>
    <property type="molecule type" value="Genomic_DNA"/>
</dbReference>
<evidence type="ECO:0000313" key="3">
    <source>
        <dbReference type="Proteomes" id="UP000322244"/>
    </source>
</evidence>
<keyword evidence="3" id="KW-1185">Reference proteome</keyword>
<dbReference type="Gene3D" id="1.20.120.450">
    <property type="entry name" value="dinb family like domain"/>
    <property type="match status" value="1"/>
</dbReference>
<dbReference type="NCBIfam" id="TIGR03083">
    <property type="entry name" value="maleylpyruvate isomerase family mycothiol-dependent enzyme"/>
    <property type="match status" value="1"/>
</dbReference>
<organism evidence="2 3">
    <name type="scientific">Antrihabitans cavernicola</name>
    <dbReference type="NCBI Taxonomy" id="2495913"/>
    <lineage>
        <taxon>Bacteria</taxon>
        <taxon>Bacillati</taxon>
        <taxon>Actinomycetota</taxon>
        <taxon>Actinomycetes</taxon>
        <taxon>Mycobacteriales</taxon>
        <taxon>Nocardiaceae</taxon>
        <taxon>Antrihabitans</taxon>
    </lineage>
</organism>
<gene>
    <name evidence="2" type="ORF">FOY51_08485</name>
</gene>
<feature type="domain" description="Mycothiol-dependent maleylpyruvate isomerase metal-binding" evidence="1">
    <location>
        <begin position="4"/>
        <end position="122"/>
    </location>
</feature>
<dbReference type="NCBIfam" id="TIGR03086">
    <property type="entry name" value="TIGR03086 family metal-binding protein"/>
    <property type="match status" value="1"/>
</dbReference>
<dbReference type="SUPFAM" id="SSF109854">
    <property type="entry name" value="DinB/YfiT-like putative metalloenzymes"/>
    <property type="match status" value="1"/>
</dbReference>
<dbReference type="InterPro" id="IPR017520">
    <property type="entry name" value="CHP03086"/>
</dbReference>
<evidence type="ECO:0000259" key="1">
    <source>
        <dbReference type="Pfam" id="PF11716"/>
    </source>
</evidence>
<dbReference type="InterPro" id="IPR024344">
    <property type="entry name" value="MDMPI_metal-binding"/>
</dbReference>
<dbReference type="InterPro" id="IPR017517">
    <property type="entry name" value="Maleyloyr_isom"/>
</dbReference>